<evidence type="ECO:0000313" key="5">
    <source>
        <dbReference type="EMBL" id="KHD76394.1"/>
    </source>
</evidence>
<organism evidence="5 6">
    <name type="scientific">Actinoplanes utahensis</name>
    <dbReference type="NCBI Taxonomy" id="1869"/>
    <lineage>
        <taxon>Bacteria</taxon>
        <taxon>Bacillati</taxon>
        <taxon>Actinomycetota</taxon>
        <taxon>Actinomycetes</taxon>
        <taxon>Micromonosporales</taxon>
        <taxon>Micromonosporaceae</taxon>
        <taxon>Actinoplanes</taxon>
    </lineage>
</organism>
<dbReference type="RefSeq" id="WP_043525554.1">
    <property type="nucleotide sequence ID" value="NZ_BAABKU010000014.1"/>
</dbReference>
<dbReference type="Gene3D" id="3.40.50.720">
    <property type="entry name" value="NAD(P)-binding Rossmann-like Domain"/>
    <property type="match status" value="1"/>
</dbReference>
<keyword evidence="6" id="KW-1185">Reference proteome</keyword>
<dbReference type="OrthoDB" id="3542748at2"/>
<dbReference type="STRING" id="1869.MB27_16915"/>
<dbReference type="PANTHER" id="PTHR24321">
    <property type="entry name" value="DEHYDROGENASES, SHORT CHAIN"/>
    <property type="match status" value="1"/>
</dbReference>
<dbReference type="PANTHER" id="PTHR24321:SF8">
    <property type="entry name" value="ESTRADIOL 17-BETA-DEHYDROGENASE 8-RELATED"/>
    <property type="match status" value="1"/>
</dbReference>
<comment type="caution">
    <text evidence="5">The sequence shown here is derived from an EMBL/GenBank/DDBJ whole genome shotgun (WGS) entry which is preliminary data.</text>
</comment>
<dbReference type="InterPro" id="IPR002347">
    <property type="entry name" value="SDR_fam"/>
</dbReference>
<dbReference type="PRINTS" id="PR00080">
    <property type="entry name" value="SDRFAMILY"/>
</dbReference>
<sequence>MGRLDGKVALITGGARGMGKAHARHFAAEGARVVIGDVLDDKGQAVADGIGADRCRFVHHDVTSEDDWAAAVTATIAAFGRIDVLVNNAGILRHAAVTEMDPAEFRRVLEVNLVGAWLGIRQVVAPMTTSGGGSIVNISSIEGFAGASGLSAYSASKFGVRGLTRSAAQELGPLGIRVNSVHPGGVMTSMTLSAARTMTGVDPGGFLKSLPIARFAEPVEISRLVAFLASDEASYTTGAEFLADGGLLSGPGY</sequence>
<keyword evidence="2" id="KW-0560">Oxidoreductase</keyword>
<evidence type="ECO:0000313" key="6">
    <source>
        <dbReference type="Proteomes" id="UP000054537"/>
    </source>
</evidence>
<protein>
    <submittedName>
        <fullName evidence="5">3-alpha-hydroxysteroid dehydrogenase</fullName>
    </submittedName>
</protein>
<gene>
    <name evidence="5" type="ORF">MB27_16915</name>
</gene>
<dbReference type="InterPro" id="IPR020904">
    <property type="entry name" value="Sc_DH/Rdtase_CS"/>
</dbReference>
<reference evidence="5 6" key="1">
    <citation type="submission" date="2014-10" db="EMBL/GenBank/DDBJ databases">
        <title>Draft genome sequence of Actinoplanes utahensis NRRL 12052.</title>
        <authorList>
            <person name="Velasco-Bucheli B."/>
            <person name="del Cerro C."/>
            <person name="Hormigo D."/>
            <person name="Garcia J.L."/>
            <person name="Acebal C."/>
            <person name="Arroyo M."/>
            <person name="de la Mata I."/>
        </authorList>
    </citation>
    <scope>NUCLEOTIDE SEQUENCE [LARGE SCALE GENOMIC DNA]</scope>
    <source>
        <strain evidence="5 6">NRRL 12052</strain>
    </source>
</reference>
<dbReference type="FunFam" id="3.40.50.720:FF:000084">
    <property type="entry name" value="Short-chain dehydrogenase reductase"/>
    <property type="match status" value="1"/>
</dbReference>
<evidence type="ECO:0000259" key="4">
    <source>
        <dbReference type="SMART" id="SM00822"/>
    </source>
</evidence>
<dbReference type="NCBIfam" id="NF005559">
    <property type="entry name" value="PRK07231.1"/>
    <property type="match status" value="1"/>
</dbReference>
<dbReference type="Pfam" id="PF13561">
    <property type="entry name" value="adh_short_C2"/>
    <property type="match status" value="1"/>
</dbReference>
<dbReference type="eggNOG" id="COG1028">
    <property type="taxonomic scope" value="Bacteria"/>
</dbReference>
<evidence type="ECO:0000256" key="2">
    <source>
        <dbReference type="ARBA" id="ARBA00023002"/>
    </source>
</evidence>
<dbReference type="EMBL" id="JRTT01000018">
    <property type="protein sequence ID" value="KHD76394.1"/>
    <property type="molecule type" value="Genomic_DNA"/>
</dbReference>
<name>A0A0A6UPX6_ACTUT</name>
<dbReference type="AlphaFoldDB" id="A0A0A6UPX6"/>
<dbReference type="SUPFAM" id="SSF51735">
    <property type="entry name" value="NAD(P)-binding Rossmann-fold domains"/>
    <property type="match status" value="1"/>
</dbReference>
<evidence type="ECO:0000256" key="3">
    <source>
        <dbReference type="ARBA" id="ARBA00023027"/>
    </source>
</evidence>
<dbReference type="GO" id="GO:0016491">
    <property type="term" value="F:oxidoreductase activity"/>
    <property type="evidence" value="ECO:0007669"/>
    <property type="project" value="UniProtKB-KW"/>
</dbReference>
<accession>A0A0A6UPX6</accession>
<comment type="similarity">
    <text evidence="1">Belongs to the short-chain dehydrogenases/reductases (SDR) family.</text>
</comment>
<dbReference type="InterPro" id="IPR057326">
    <property type="entry name" value="KR_dom"/>
</dbReference>
<evidence type="ECO:0000256" key="1">
    <source>
        <dbReference type="ARBA" id="ARBA00006484"/>
    </source>
</evidence>
<dbReference type="PRINTS" id="PR00081">
    <property type="entry name" value="GDHRDH"/>
</dbReference>
<dbReference type="PROSITE" id="PS00061">
    <property type="entry name" value="ADH_SHORT"/>
    <property type="match status" value="1"/>
</dbReference>
<dbReference type="Proteomes" id="UP000054537">
    <property type="component" value="Unassembled WGS sequence"/>
</dbReference>
<proteinExistence type="inferred from homology"/>
<dbReference type="SMART" id="SM00822">
    <property type="entry name" value="PKS_KR"/>
    <property type="match status" value="1"/>
</dbReference>
<feature type="domain" description="Ketoreductase" evidence="4">
    <location>
        <begin position="7"/>
        <end position="190"/>
    </location>
</feature>
<dbReference type="InterPro" id="IPR036291">
    <property type="entry name" value="NAD(P)-bd_dom_sf"/>
</dbReference>
<keyword evidence="3" id="KW-0520">NAD</keyword>